<evidence type="ECO:0000259" key="5">
    <source>
        <dbReference type="PROSITE" id="PS50931"/>
    </source>
</evidence>
<evidence type="ECO:0000256" key="2">
    <source>
        <dbReference type="ARBA" id="ARBA00023015"/>
    </source>
</evidence>
<dbReference type="InterPro" id="IPR058163">
    <property type="entry name" value="LysR-type_TF_proteobact-type"/>
</dbReference>
<organism evidence="6 7">
    <name type="scientific">Hydrocarboniphaga daqingensis</name>
    <dbReference type="NCBI Taxonomy" id="490188"/>
    <lineage>
        <taxon>Bacteria</taxon>
        <taxon>Pseudomonadati</taxon>
        <taxon>Pseudomonadota</taxon>
        <taxon>Gammaproteobacteria</taxon>
        <taxon>Nevskiales</taxon>
        <taxon>Nevskiaceae</taxon>
        <taxon>Hydrocarboniphaga</taxon>
    </lineage>
</organism>
<dbReference type="InterPro" id="IPR036390">
    <property type="entry name" value="WH_DNA-bd_sf"/>
</dbReference>
<protein>
    <submittedName>
        <fullName evidence="6">Transcriptional regulator, LysR family</fullName>
    </submittedName>
</protein>
<sequence>MSLRLPPLQALQAFEAAARHQSYSRAAEELALTHGAISHQIAALEVRVGTKLFRRQRNSMLLTDAGRMLLANVRQGLMLLERAFDVRPPTERRVALTLSTLPSLARCWLLPRLSQFQRAHPDIDLLVDPSGALVDLQHDAVDIAIRYGGGSWPGVQQVLMMDDELFPVCSPRYRDGQLPPTPSDLVDCALLHNPWQPWEPWLHAAGLSLRETARGVSYTDSALLLDAAADGQGVVLARRALAARDLAQGRLVRLFDIAIPDSNRYYLLWRHDHPRLNDVLRLRDWLLSQASATDGVDF</sequence>
<evidence type="ECO:0000256" key="1">
    <source>
        <dbReference type="ARBA" id="ARBA00009437"/>
    </source>
</evidence>
<dbReference type="Proteomes" id="UP000199758">
    <property type="component" value="Unassembled WGS sequence"/>
</dbReference>
<dbReference type="OrthoDB" id="6787458at2"/>
<dbReference type="RefSeq" id="WP_072895712.1">
    <property type="nucleotide sequence ID" value="NZ_FQWZ01000003.1"/>
</dbReference>
<dbReference type="STRING" id="490188.SAMN04488068_1335"/>
<dbReference type="SUPFAM" id="SSF53850">
    <property type="entry name" value="Periplasmic binding protein-like II"/>
    <property type="match status" value="1"/>
</dbReference>
<dbReference type="EMBL" id="FQWZ01000003">
    <property type="protein sequence ID" value="SHG78260.1"/>
    <property type="molecule type" value="Genomic_DNA"/>
</dbReference>
<dbReference type="CDD" id="cd08432">
    <property type="entry name" value="PBP2_GcdR_TrpI_HvrB_AmpR_like"/>
    <property type="match status" value="1"/>
</dbReference>
<name>A0A1M5MLK5_9GAMM</name>
<keyword evidence="3" id="KW-0238">DNA-binding</keyword>
<evidence type="ECO:0000313" key="6">
    <source>
        <dbReference type="EMBL" id="SHG78260.1"/>
    </source>
</evidence>
<gene>
    <name evidence="6" type="ORF">SAMN04488068_1335</name>
</gene>
<dbReference type="GO" id="GO:0006351">
    <property type="term" value="P:DNA-templated transcription"/>
    <property type="evidence" value="ECO:0007669"/>
    <property type="project" value="TreeGrafter"/>
</dbReference>
<dbReference type="GO" id="GO:0043565">
    <property type="term" value="F:sequence-specific DNA binding"/>
    <property type="evidence" value="ECO:0007669"/>
    <property type="project" value="TreeGrafter"/>
</dbReference>
<keyword evidence="4" id="KW-0804">Transcription</keyword>
<reference evidence="6 7" key="1">
    <citation type="submission" date="2016-11" db="EMBL/GenBank/DDBJ databases">
        <authorList>
            <person name="Jaros S."/>
            <person name="Januszkiewicz K."/>
            <person name="Wedrychowicz H."/>
        </authorList>
    </citation>
    <scope>NUCLEOTIDE SEQUENCE [LARGE SCALE GENOMIC DNA]</scope>
    <source>
        <strain evidence="6 7">CGMCC 1.7049</strain>
    </source>
</reference>
<dbReference type="PANTHER" id="PTHR30537:SF79">
    <property type="entry name" value="TRANSCRIPTIONAL REGULATOR-RELATED"/>
    <property type="match status" value="1"/>
</dbReference>
<evidence type="ECO:0000256" key="3">
    <source>
        <dbReference type="ARBA" id="ARBA00023125"/>
    </source>
</evidence>
<dbReference type="Gene3D" id="3.40.190.10">
    <property type="entry name" value="Periplasmic binding protein-like II"/>
    <property type="match status" value="2"/>
</dbReference>
<dbReference type="PANTHER" id="PTHR30537">
    <property type="entry name" value="HTH-TYPE TRANSCRIPTIONAL REGULATOR"/>
    <property type="match status" value="1"/>
</dbReference>
<dbReference type="Pfam" id="PF03466">
    <property type="entry name" value="LysR_substrate"/>
    <property type="match status" value="1"/>
</dbReference>
<proteinExistence type="inferred from homology"/>
<comment type="similarity">
    <text evidence="1">Belongs to the LysR transcriptional regulatory family.</text>
</comment>
<evidence type="ECO:0000256" key="4">
    <source>
        <dbReference type="ARBA" id="ARBA00023163"/>
    </source>
</evidence>
<dbReference type="Pfam" id="PF00126">
    <property type="entry name" value="HTH_1"/>
    <property type="match status" value="1"/>
</dbReference>
<dbReference type="Gene3D" id="1.10.10.10">
    <property type="entry name" value="Winged helix-like DNA-binding domain superfamily/Winged helix DNA-binding domain"/>
    <property type="match status" value="1"/>
</dbReference>
<dbReference type="PROSITE" id="PS50931">
    <property type="entry name" value="HTH_LYSR"/>
    <property type="match status" value="1"/>
</dbReference>
<dbReference type="PRINTS" id="PR00039">
    <property type="entry name" value="HTHLYSR"/>
</dbReference>
<keyword evidence="2" id="KW-0805">Transcription regulation</keyword>
<dbReference type="GO" id="GO:0003700">
    <property type="term" value="F:DNA-binding transcription factor activity"/>
    <property type="evidence" value="ECO:0007669"/>
    <property type="project" value="InterPro"/>
</dbReference>
<dbReference type="AlphaFoldDB" id="A0A1M5MLK5"/>
<evidence type="ECO:0000313" key="7">
    <source>
        <dbReference type="Proteomes" id="UP000199758"/>
    </source>
</evidence>
<keyword evidence="7" id="KW-1185">Reference proteome</keyword>
<accession>A0A1M5MLK5</accession>
<dbReference type="NCBIfam" id="NF008352">
    <property type="entry name" value="PRK11139.1"/>
    <property type="match status" value="1"/>
</dbReference>
<dbReference type="SUPFAM" id="SSF46785">
    <property type="entry name" value="Winged helix' DNA-binding domain"/>
    <property type="match status" value="1"/>
</dbReference>
<dbReference type="InterPro" id="IPR000847">
    <property type="entry name" value="LysR_HTH_N"/>
</dbReference>
<dbReference type="InterPro" id="IPR036388">
    <property type="entry name" value="WH-like_DNA-bd_sf"/>
</dbReference>
<feature type="domain" description="HTH lysR-type" evidence="5">
    <location>
        <begin position="6"/>
        <end position="63"/>
    </location>
</feature>
<dbReference type="InterPro" id="IPR005119">
    <property type="entry name" value="LysR_subst-bd"/>
</dbReference>